<dbReference type="PROSITE" id="PS50994">
    <property type="entry name" value="INTEGRASE"/>
    <property type="match status" value="1"/>
</dbReference>
<evidence type="ECO:0000256" key="1">
    <source>
        <dbReference type="ARBA" id="ARBA00009277"/>
    </source>
</evidence>
<comment type="caution">
    <text evidence="3">The sequence shown here is derived from an EMBL/GenBank/DDBJ whole genome shotgun (WGS) entry which is preliminary data.</text>
</comment>
<reference evidence="3 4" key="1">
    <citation type="submission" date="2023-08" db="EMBL/GenBank/DDBJ databases">
        <title>The draft genome sequence of Paracraurococcus sp. LOR1-02.</title>
        <authorList>
            <person name="Kingkaew E."/>
            <person name="Tanasupawat S."/>
        </authorList>
    </citation>
    <scope>NUCLEOTIDE SEQUENCE [LARGE SCALE GENOMIC DNA]</scope>
    <source>
        <strain evidence="3 4">LOR1-02</strain>
    </source>
</reference>
<name>A0ABT9EDZ7_9PROT</name>
<dbReference type="SUPFAM" id="SSF53098">
    <property type="entry name" value="Ribonuclease H-like"/>
    <property type="match status" value="1"/>
</dbReference>
<proteinExistence type="inferred from homology"/>
<feature type="domain" description="Integrase catalytic" evidence="2">
    <location>
        <begin position="113"/>
        <end position="289"/>
    </location>
</feature>
<dbReference type="InterPro" id="IPR054353">
    <property type="entry name" value="IstA-like_C"/>
</dbReference>
<dbReference type="Gene3D" id="3.30.420.10">
    <property type="entry name" value="Ribonuclease H-like superfamily/Ribonuclease H"/>
    <property type="match status" value="1"/>
</dbReference>
<dbReference type="Pfam" id="PF00665">
    <property type="entry name" value="rve"/>
    <property type="match status" value="1"/>
</dbReference>
<dbReference type="Pfam" id="PF22483">
    <property type="entry name" value="Mu-transpos_C_2"/>
    <property type="match status" value="1"/>
</dbReference>
<evidence type="ECO:0000259" key="2">
    <source>
        <dbReference type="PROSITE" id="PS50994"/>
    </source>
</evidence>
<gene>
    <name evidence="3" type="primary">istA</name>
    <name evidence="3" type="ORF">Q7A36_39445</name>
</gene>
<dbReference type="EMBL" id="JAUTWS010000252">
    <property type="protein sequence ID" value="MDO9714424.1"/>
    <property type="molecule type" value="Genomic_DNA"/>
</dbReference>
<dbReference type="PANTHER" id="PTHR35004:SF7">
    <property type="entry name" value="INTEGRASE PROTEIN"/>
    <property type="match status" value="1"/>
</dbReference>
<protein>
    <submittedName>
        <fullName evidence="3">IS21 family transposase</fullName>
    </submittedName>
</protein>
<dbReference type="RefSeq" id="WP_305109258.1">
    <property type="nucleotide sequence ID" value="NZ_JAUTWS010000252.1"/>
</dbReference>
<dbReference type="PANTHER" id="PTHR35004">
    <property type="entry name" value="TRANSPOSASE RV3428C-RELATED"/>
    <property type="match status" value="1"/>
</dbReference>
<accession>A0ABT9EDZ7</accession>
<dbReference type="InterPro" id="IPR001584">
    <property type="entry name" value="Integrase_cat-core"/>
</dbReference>
<dbReference type="InterPro" id="IPR036397">
    <property type="entry name" value="RNaseH_sf"/>
</dbReference>
<sequence>MRIPDEVAAMLRLRDLGWGTRRIAAELGCNRETVQRYLGVGGWAPYRTPERPGALAGHGAWLAERLRRHRGNADVVRQELAAELGIVVSLRTVERAVADLRRELAAEALATVRFETPPGRQLQIDFGERWVAIGNEQVRVYLFVATLGYSRRVYAHAFRHERQSAWFEGLEGGFRHFGGLPKEVLLDNAKALVEHHDPATREVVFNARLHAFARYWDVRPVACAPYRARTKGKDERGVGYVKRNAIAGRSFASWAALEAHLAWWMREIADQRVHGTTGEVPMVRFEREERQALRPLGGKPPFRQMRELTRCVQNDGCVDVDTNHYSVPWQLIGAQVSVVVNDGEVRISHAGAEVARHGQRRGRRERAVDCAHLRGIVVGARGEPRSDGLAEPVLPSADLLRPLVEYEQVAGGAW</sequence>
<dbReference type="NCBIfam" id="NF033546">
    <property type="entry name" value="transpos_IS21"/>
    <property type="match status" value="1"/>
</dbReference>
<dbReference type="Proteomes" id="UP001243009">
    <property type="component" value="Unassembled WGS sequence"/>
</dbReference>
<comment type="similarity">
    <text evidence="1">Belongs to the transposase IS21/IS408/IS1162 family.</text>
</comment>
<evidence type="ECO:0000313" key="4">
    <source>
        <dbReference type="Proteomes" id="UP001243009"/>
    </source>
</evidence>
<dbReference type="InterPro" id="IPR012337">
    <property type="entry name" value="RNaseH-like_sf"/>
</dbReference>
<evidence type="ECO:0000313" key="3">
    <source>
        <dbReference type="EMBL" id="MDO9714424.1"/>
    </source>
</evidence>
<organism evidence="3 4">
    <name type="scientific">Paracraurococcus lichenis</name>
    <dbReference type="NCBI Taxonomy" id="3064888"/>
    <lineage>
        <taxon>Bacteria</taxon>
        <taxon>Pseudomonadati</taxon>
        <taxon>Pseudomonadota</taxon>
        <taxon>Alphaproteobacteria</taxon>
        <taxon>Acetobacterales</taxon>
        <taxon>Roseomonadaceae</taxon>
        <taxon>Paracraurococcus</taxon>
    </lineage>
</organism>
<keyword evidence="4" id="KW-1185">Reference proteome</keyword>